<evidence type="ECO:0000313" key="1">
    <source>
        <dbReference type="EMBL" id="VDN03012.1"/>
    </source>
</evidence>
<name>A0A0N5CZ43_THECL</name>
<proteinExistence type="predicted"/>
<dbReference type="AlphaFoldDB" id="A0A0N5CZ43"/>
<dbReference type="WBParaSite" id="TCLT_0000574301-mRNA-1">
    <property type="protein sequence ID" value="TCLT_0000574301-mRNA-1"/>
    <property type="gene ID" value="TCLT_0000574301"/>
</dbReference>
<evidence type="ECO:0000313" key="2">
    <source>
        <dbReference type="Proteomes" id="UP000276776"/>
    </source>
</evidence>
<sequence>MGCAVIIRTQTRLKGCGGGKEQDERWRGEEKEVWTKLRDYVNGRGRRQSNMKATFTMDKCYKRGVQLNTGSPAMYSKGYGVVHYTNE</sequence>
<keyword evidence="2" id="KW-1185">Reference proteome</keyword>
<protein>
    <submittedName>
        <fullName evidence="3">SCP domain-containing protein</fullName>
    </submittedName>
</protein>
<reference evidence="3" key="1">
    <citation type="submission" date="2017-02" db="UniProtKB">
        <authorList>
            <consortium name="WormBaseParasite"/>
        </authorList>
    </citation>
    <scope>IDENTIFICATION</scope>
</reference>
<gene>
    <name evidence="1" type="ORF">TCLT_LOCUS5732</name>
</gene>
<accession>A0A0N5CZ43</accession>
<evidence type="ECO:0000313" key="3">
    <source>
        <dbReference type="WBParaSite" id="TCLT_0000574301-mRNA-1"/>
    </source>
</evidence>
<organism evidence="3">
    <name type="scientific">Thelazia callipaeda</name>
    <name type="common">Oriental eyeworm</name>
    <name type="synonym">Parasitic nematode</name>
    <dbReference type="NCBI Taxonomy" id="103827"/>
    <lineage>
        <taxon>Eukaryota</taxon>
        <taxon>Metazoa</taxon>
        <taxon>Ecdysozoa</taxon>
        <taxon>Nematoda</taxon>
        <taxon>Chromadorea</taxon>
        <taxon>Rhabditida</taxon>
        <taxon>Spirurina</taxon>
        <taxon>Spiruromorpha</taxon>
        <taxon>Thelazioidea</taxon>
        <taxon>Thelaziidae</taxon>
        <taxon>Thelazia</taxon>
    </lineage>
</organism>
<reference evidence="1 2" key="2">
    <citation type="submission" date="2018-11" db="EMBL/GenBank/DDBJ databases">
        <authorList>
            <consortium name="Pathogen Informatics"/>
        </authorList>
    </citation>
    <scope>NUCLEOTIDE SEQUENCE [LARGE SCALE GENOMIC DNA]</scope>
</reference>
<dbReference type="Proteomes" id="UP000276776">
    <property type="component" value="Unassembled WGS sequence"/>
</dbReference>
<dbReference type="EMBL" id="UYYF01004359">
    <property type="protein sequence ID" value="VDN03012.1"/>
    <property type="molecule type" value="Genomic_DNA"/>
</dbReference>